<evidence type="ECO:0000313" key="2">
    <source>
        <dbReference type="Proteomes" id="UP000035760"/>
    </source>
</evidence>
<organism evidence="1 2">
    <name type="scientific">Candidatus Competibacter denitrificans Run_A_D11</name>
    <dbReference type="NCBI Taxonomy" id="1400863"/>
    <lineage>
        <taxon>Bacteria</taxon>
        <taxon>Pseudomonadati</taxon>
        <taxon>Pseudomonadota</taxon>
        <taxon>Gammaproteobacteria</taxon>
        <taxon>Candidatus Competibacteraceae</taxon>
        <taxon>Candidatus Competibacter</taxon>
    </lineage>
</organism>
<dbReference type="EMBL" id="CBTJ020000034">
    <property type="protein sequence ID" value="CDI02323.1"/>
    <property type="molecule type" value="Genomic_DNA"/>
</dbReference>
<name>W6MCY8_9GAMM</name>
<dbReference type="AlphaFoldDB" id="W6MCY8"/>
<protein>
    <recommendedName>
        <fullName evidence="3">Integrating conjugative element protein</fullName>
    </recommendedName>
</protein>
<proteinExistence type="predicted"/>
<sequence>MKRLTTTPLNSPALPWLLVVALSVLLAGGPSRTERLNPFSAAWADNRLDEIKGKLGQGVRSDDVPAGTTGWAFGVGAGADTDNLRPATYSKKLQVNANFSAGFGYSCGKFDPFDTVEQMIKSAINKFKQLPQMFVSAAQAAVAALPAYILNKINPTLYNVITKQLDEAFKLFEINFKDCQQLEREIALGQNPYHNLVMAGIGDRMRIEMGFGDGTIDDRMKTVRKEGPKNGVVMAEGKRYGGDGQQPIETTKNVLTAGINLLTDRGAGESGTFGSSSGDKHPITQLFGSPSQLVDFITDIYGYQTYQLTEKGPAKSKPGIGYQAKYVEERDNTIEALQQYVNRELERKAFETKTGFLIPPATVEEMRALSPFNLSIAVDDQARTHAVERLKLKLTYAMQALKTGLKEPNIAQSEAYEVIEREVTKLIISIQDDIAHVNNATYLR</sequence>
<dbReference type="STRING" id="1400863.BN873_280009"/>
<reference evidence="1" key="2">
    <citation type="submission" date="2014-03" db="EMBL/GenBank/DDBJ databases">
        <title>Candidatus Competibacter-lineage genomes retrieved from metagenomes reveal functional metabolic diversity.</title>
        <authorList>
            <person name="McIlroy S.J."/>
            <person name="Albertsen M."/>
            <person name="Andresen E.K."/>
            <person name="Saunders A.M."/>
            <person name="Kristiansen R."/>
            <person name="Stokholm-Bjerregaard M."/>
            <person name="Nielsen K.L."/>
            <person name="Nielsen P.H."/>
        </authorList>
    </citation>
    <scope>NUCLEOTIDE SEQUENCE</scope>
    <source>
        <strain evidence="1">Run_A_D11</strain>
    </source>
</reference>
<dbReference type="OrthoDB" id="7061588at2"/>
<comment type="caution">
    <text evidence="1">The sequence shown here is derived from an EMBL/GenBank/DDBJ whole genome shotgun (WGS) entry which is preliminary data.</text>
</comment>
<gene>
    <name evidence="1" type="ORF">BN873_280009</name>
</gene>
<accession>W6MCY8</accession>
<keyword evidence="2" id="KW-1185">Reference proteome</keyword>
<evidence type="ECO:0008006" key="3">
    <source>
        <dbReference type="Google" id="ProtNLM"/>
    </source>
</evidence>
<reference evidence="1" key="1">
    <citation type="submission" date="2013-07" db="EMBL/GenBank/DDBJ databases">
        <authorList>
            <person name="McIlroy S."/>
        </authorList>
    </citation>
    <scope>NUCLEOTIDE SEQUENCE [LARGE SCALE GENOMIC DNA]</scope>
    <source>
        <strain evidence="1">Run_A_D11</strain>
    </source>
</reference>
<dbReference type="Proteomes" id="UP000035760">
    <property type="component" value="Unassembled WGS sequence"/>
</dbReference>
<evidence type="ECO:0000313" key="1">
    <source>
        <dbReference type="EMBL" id="CDI02323.1"/>
    </source>
</evidence>
<dbReference type="RefSeq" id="WP_048672390.1">
    <property type="nucleotide sequence ID" value="NZ_CBTJ020000034.1"/>
</dbReference>